<accession>A0A5C3QSC6</accession>
<dbReference type="EMBL" id="ML178825">
    <property type="protein sequence ID" value="TFL01264.1"/>
    <property type="molecule type" value="Genomic_DNA"/>
</dbReference>
<evidence type="ECO:0000313" key="2">
    <source>
        <dbReference type="Proteomes" id="UP000305067"/>
    </source>
</evidence>
<protein>
    <submittedName>
        <fullName evidence="1">Uncharacterized protein</fullName>
    </submittedName>
</protein>
<gene>
    <name evidence="1" type="ORF">BDV98DRAFT_75497</name>
</gene>
<reference evidence="1 2" key="1">
    <citation type="journal article" date="2019" name="Nat. Ecol. Evol.">
        <title>Megaphylogeny resolves global patterns of mushroom evolution.</title>
        <authorList>
            <person name="Varga T."/>
            <person name="Krizsan K."/>
            <person name="Foldi C."/>
            <person name="Dima B."/>
            <person name="Sanchez-Garcia M."/>
            <person name="Sanchez-Ramirez S."/>
            <person name="Szollosi G.J."/>
            <person name="Szarkandi J.G."/>
            <person name="Papp V."/>
            <person name="Albert L."/>
            <person name="Andreopoulos W."/>
            <person name="Angelini C."/>
            <person name="Antonin V."/>
            <person name="Barry K.W."/>
            <person name="Bougher N.L."/>
            <person name="Buchanan P."/>
            <person name="Buyck B."/>
            <person name="Bense V."/>
            <person name="Catcheside P."/>
            <person name="Chovatia M."/>
            <person name="Cooper J."/>
            <person name="Damon W."/>
            <person name="Desjardin D."/>
            <person name="Finy P."/>
            <person name="Geml J."/>
            <person name="Haridas S."/>
            <person name="Hughes K."/>
            <person name="Justo A."/>
            <person name="Karasinski D."/>
            <person name="Kautmanova I."/>
            <person name="Kiss B."/>
            <person name="Kocsube S."/>
            <person name="Kotiranta H."/>
            <person name="LaButti K.M."/>
            <person name="Lechner B.E."/>
            <person name="Liimatainen K."/>
            <person name="Lipzen A."/>
            <person name="Lukacs Z."/>
            <person name="Mihaltcheva S."/>
            <person name="Morgado L.N."/>
            <person name="Niskanen T."/>
            <person name="Noordeloos M.E."/>
            <person name="Ohm R.A."/>
            <person name="Ortiz-Santana B."/>
            <person name="Ovrebo C."/>
            <person name="Racz N."/>
            <person name="Riley R."/>
            <person name="Savchenko A."/>
            <person name="Shiryaev A."/>
            <person name="Soop K."/>
            <person name="Spirin V."/>
            <person name="Szebenyi C."/>
            <person name="Tomsovsky M."/>
            <person name="Tulloss R.E."/>
            <person name="Uehling J."/>
            <person name="Grigoriev I.V."/>
            <person name="Vagvolgyi C."/>
            <person name="Papp T."/>
            <person name="Martin F.M."/>
            <person name="Miettinen O."/>
            <person name="Hibbett D.S."/>
            <person name="Nagy L.G."/>
        </authorList>
    </citation>
    <scope>NUCLEOTIDE SEQUENCE [LARGE SCALE GENOMIC DNA]</scope>
    <source>
        <strain evidence="1 2">CBS 309.79</strain>
    </source>
</reference>
<name>A0A5C3QSC6_9AGAR</name>
<dbReference type="Proteomes" id="UP000305067">
    <property type="component" value="Unassembled WGS sequence"/>
</dbReference>
<keyword evidence="2" id="KW-1185">Reference proteome</keyword>
<dbReference type="AlphaFoldDB" id="A0A5C3QSC6"/>
<evidence type="ECO:0000313" key="1">
    <source>
        <dbReference type="EMBL" id="TFL01264.1"/>
    </source>
</evidence>
<sequence>MIVDRDPPFCGSSALYDARKTSLPQGLVDVLSEIELRRVKLPSFGASQYTRGFTTRTVSDTLGVIIRPSLQSLQVVVVDGQVVNLQSDTAVIISIDDPRP</sequence>
<proteinExistence type="predicted"/>
<organism evidence="1 2">
    <name type="scientific">Pterulicium gracile</name>
    <dbReference type="NCBI Taxonomy" id="1884261"/>
    <lineage>
        <taxon>Eukaryota</taxon>
        <taxon>Fungi</taxon>
        <taxon>Dikarya</taxon>
        <taxon>Basidiomycota</taxon>
        <taxon>Agaricomycotina</taxon>
        <taxon>Agaricomycetes</taxon>
        <taxon>Agaricomycetidae</taxon>
        <taxon>Agaricales</taxon>
        <taxon>Pleurotineae</taxon>
        <taxon>Pterulaceae</taxon>
        <taxon>Pterulicium</taxon>
    </lineage>
</organism>